<evidence type="ECO:0000256" key="3">
    <source>
        <dbReference type="SAM" id="MobiDB-lite"/>
    </source>
</evidence>
<evidence type="ECO:0000313" key="5">
    <source>
        <dbReference type="Proteomes" id="UP000629619"/>
    </source>
</evidence>
<gene>
    <name evidence="4" type="ORF">Asi03nite_61400</name>
</gene>
<dbReference type="Gene3D" id="2.40.50.140">
    <property type="entry name" value="Nucleic acid-binding proteins"/>
    <property type="match status" value="1"/>
</dbReference>
<accession>A0A919TNC9</accession>
<keyword evidence="5" id="KW-1185">Reference proteome</keyword>
<proteinExistence type="predicted"/>
<comment type="caution">
    <text evidence="4">The sequence shown here is derived from an EMBL/GenBank/DDBJ whole genome shotgun (WGS) entry which is preliminary data.</text>
</comment>
<keyword evidence="1 2" id="KW-0238">DNA-binding</keyword>
<dbReference type="Proteomes" id="UP000629619">
    <property type="component" value="Unassembled WGS sequence"/>
</dbReference>
<dbReference type="GO" id="GO:0003697">
    <property type="term" value="F:single-stranded DNA binding"/>
    <property type="evidence" value="ECO:0007669"/>
    <property type="project" value="InterPro"/>
</dbReference>
<evidence type="ECO:0000313" key="4">
    <source>
        <dbReference type="EMBL" id="GIF08602.1"/>
    </source>
</evidence>
<organism evidence="4 5">
    <name type="scientific">Actinoplanes siamensis</name>
    <dbReference type="NCBI Taxonomy" id="1223317"/>
    <lineage>
        <taxon>Bacteria</taxon>
        <taxon>Bacillati</taxon>
        <taxon>Actinomycetota</taxon>
        <taxon>Actinomycetes</taxon>
        <taxon>Micromonosporales</taxon>
        <taxon>Micromonosporaceae</taxon>
        <taxon>Actinoplanes</taxon>
    </lineage>
</organism>
<dbReference type="PROSITE" id="PS50935">
    <property type="entry name" value="SSB"/>
    <property type="match status" value="1"/>
</dbReference>
<evidence type="ECO:0000256" key="2">
    <source>
        <dbReference type="PROSITE-ProRule" id="PRU00252"/>
    </source>
</evidence>
<dbReference type="CDD" id="cd04496">
    <property type="entry name" value="SSB_OBF"/>
    <property type="match status" value="1"/>
</dbReference>
<dbReference type="AlphaFoldDB" id="A0A919TNC9"/>
<dbReference type="SUPFAM" id="SSF50249">
    <property type="entry name" value="Nucleic acid-binding proteins"/>
    <property type="match status" value="1"/>
</dbReference>
<dbReference type="EMBL" id="BOMW01000065">
    <property type="protein sequence ID" value="GIF08602.1"/>
    <property type="molecule type" value="Genomic_DNA"/>
</dbReference>
<feature type="region of interest" description="Disordered" evidence="3">
    <location>
        <begin position="175"/>
        <end position="235"/>
    </location>
</feature>
<sequence>MFDTTVTVVGNALAKPEWRRTKESDLLVANFKIASTARRYDREKRCWVDGNTLRIRVSAWRKLGENVAASIGAGDPVIAFGRVYSRDWTDEDGNRRVSYEMEAHAVGLDLARGRARFYRNPPSATAAVEDAEAESRIAGEAAELVTDVPVGFGDGLPEPLPGEAEPEFLEVVAGLMEPDPADPGAPVLDPAGPEAPVLDPADPEAPAPEEPDAQPEPATAEVRRLRRPRREPVAA</sequence>
<dbReference type="InterPro" id="IPR012340">
    <property type="entry name" value="NA-bd_OB-fold"/>
</dbReference>
<dbReference type="RefSeq" id="WP_203683947.1">
    <property type="nucleotide sequence ID" value="NZ_BOMW01000065.1"/>
</dbReference>
<dbReference type="InterPro" id="IPR000424">
    <property type="entry name" value="Primosome_PriB/ssb"/>
</dbReference>
<evidence type="ECO:0008006" key="6">
    <source>
        <dbReference type="Google" id="ProtNLM"/>
    </source>
</evidence>
<evidence type="ECO:0000256" key="1">
    <source>
        <dbReference type="ARBA" id="ARBA00023125"/>
    </source>
</evidence>
<dbReference type="Pfam" id="PF00436">
    <property type="entry name" value="SSB"/>
    <property type="match status" value="1"/>
</dbReference>
<reference evidence="4" key="1">
    <citation type="submission" date="2021-01" db="EMBL/GenBank/DDBJ databases">
        <title>Whole genome shotgun sequence of Actinoplanes siamensis NBRC 109076.</title>
        <authorList>
            <person name="Komaki H."/>
            <person name="Tamura T."/>
        </authorList>
    </citation>
    <scope>NUCLEOTIDE SEQUENCE</scope>
    <source>
        <strain evidence="4">NBRC 109076</strain>
    </source>
</reference>
<name>A0A919TNC9_9ACTN</name>
<protein>
    <recommendedName>
        <fullName evidence="6">Single-stranded DNA-binding protein</fullName>
    </recommendedName>
</protein>